<feature type="domain" description="BIG2" evidence="11">
    <location>
        <begin position="419"/>
        <end position="491"/>
    </location>
</feature>
<evidence type="ECO:0000256" key="9">
    <source>
        <dbReference type="SAM" id="Phobius"/>
    </source>
</evidence>
<dbReference type="InterPro" id="IPR055096">
    <property type="entry name" value="Ig_NUP210_1st"/>
</dbReference>
<dbReference type="Pfam" id="PF25354">
    <property type="entry name" value="Ig_NUP210_16th"/>
    <property type="match status" value="1"/>
</dbReference>
<dbReference type="Proteomes" id="UP001461498">
    <property type="component" value="Unassembled WGS sequence"/>
</dbReference>
<name>A0AAW1DKF5_9HEMI</name>
<evidence type="ECO:0000256" key="8">
    <source>
        <dbReference type="ARBA" id="ARBA00023242"/>
    </source>
</evidence>
<dbReference type="InterPro" id="IPR056899">
    <property type="entry name" value="Ig_NUP210_9th"/>
</dbReference>
<dbReference type="GO" id="GO:0005643">
    <property type="term" value="C:nuclear pore"/>
    <property type="evidence" value="ECO:0007669"/>
    <property type="project" value="TreeGrafter"/>
</dbReference>
<dbReference type="InterPro" id="IPR055094">
    <property type="entry name" value="NUP210_Ig15"/>
</dbReference>
<dbReference type="Pfam" id="PF26181">
    <property type="entry name" value="Ig_NUP210_13th"/>
    <property type="match status" value="1"/>
</dbReference>
<keyword evidence="6 9" id="KW-0472">Membrane</keyword>
<feature type="signal peptide" evidence="10">
    <location>
        <begin position="1"/>
        <end position="18"/>
    </location>
</feature>
<dbReference type="Pfam" id="PF22969">
    <property type="entry name" value="Ig_NUP210_2nd"/>
    <property type="match status" value="1"/>
</dbReference>
<evidence type="ECO:0000313" key="12">
    <source>
        <dbReference type="EMBL" id="KAK9511181.1"/>
    </source>
</evidence>
<evidence type="ECO:0000256" key="1">
    <source>
        <dbReference type="ARBA" id="ARBA00004590"/>
    </source>
</evidence>
<feature type="chain" id="PRO_5043957081" description="BIG2 domain-containing protein" evidence="10">
    <location>
        <begin position="19"/>
        <end position="1797"/>
    </location>
</feature>
<keyword evidence="4 10" id="KW-0732">Signal</keyword>
<comment type="subcellular location">
    <subcellularLocation>
        <location evidence="1">Nucleus membrane</location>
        <topology evidence="1">Single-pass membrane protein</topology>
    </subcellularLocation>
</comment>
<keyword evidence="5 9" id="KW-1133">Transmembrane helix</keyword>
<proteinExistence type="inferred from homology"/>
<dbReference type="Pfam" id="PF22962">
    <property type="entry name" value="Ig_NUP210_7th"/>
    <property type="match status" value="1"/>
</dbReference>
<evidence type="ECO:0000259" key="11">
    <source>
        <dbReference type="SMART" id="SM00635"/>
    </source>
</evidence>
<dbReference type="InterPro" id="IPR055095">
    <property type="entry name" value="NUP210_Ig_C"/>
</dbReference>
<dbReference type="PANTHER" id="PTHR23019">
    <property type="entry name" value="NUCLEAR PORE MEMBRANE GLYCOPROTEIN GP210-RELATED"/>
    <property type="match status" value="1"/>
</dbReference>
<accession>A0AAW1DKF5</accession>
<dbReference type="InterPro" id="IPR003343">
    <property type="entry name" value="Big_2"/>
</dbReference>
<dbReference type="InterPro" id="IPR057586">
    <property type="entry name" value="Ig_NUP210_16th"/>
</dbReference>
<dbReference type="InterPro" id="IPR008964">
    <property type="entry name" value="Invasin/intimin_cell_adhesion"/>
</dbReference>
<gene>
    <name evidence="12" type="ORF">O3M35_005792</name>
</gene>
<dbReference type="SUPFAM" id="SSF49373">
    <property type="entry name" value="Invasin/intimin cell-adhesion fragments"/>
    <property type="match status" value="2"/>
</dbReference>
<dbReference type="Pfam" id="PF02368">
    <property type="entry name" value="Big_2"/>
    <property type="match status" value="1"/>
</dbReference>
<dbReference type="InterPro" id="IPR055099">
    <property type="entry name" value="Ig_NUP210_7th"/>
</dbReference>
<dbReference type="Gene3D" id="2.60.40.1080">
    <property type="match status" value="2"/>
</dbReference>
<dbReference type="InterPro" id="IPR045197">
    <property type="entry name" value="NUP210-like"/>
</dbReference>
<comment type="similarity">
    <text evidence="2">Belongs to the NUP210 family.</text>
</comment>
<evidence type="ECO:0000256" key="5">
    <source>
        <dbReference type="ARBA" id="ARBA00022989"/>
    </source>
</evidence>
<protein>
    <recommendedName>
        <fullName evidence="11">BIG2 domain-containing protein</fullName>
    </recommendedName>
</protein>
<dbReference type="GO" id="GO:0031965">
    <property type="term" value="C:nuclear membrane"/>
    <property type="evidence" value="ECO:0007669"/>
    <property type="project" value="UniProtKB-SubCell"/>
</dbReference>
<dbReference type="Pfam" id="PF24902">
    <property type="entry name" value="Ig_NUP210_9th"/>
    <property type="match status" value="1"/>
</dbReference>
<evidence type="ECO:0000256" key="10">
    <source>
        <dbReference type="SAM" id="SignalP"/>
    </source>
</evidence>
<organism evidence="12 13">
    <name type="scientific">Rhynocoris fuscipes</name>
    <dbReference type="NCBI Taxonomy" id="488301"/>
    <lineage>
        <taxon>Eukaryota</taxon>
        <taxon>Metazoa</taxon>
        <taxon>Ecdysozoa</taxon>
        <taxon>Arthropoda</taxon>
        <taxon>Hexapoda</taxon>
        <taxon>Insecta</taxon>
        <taxon>Pterygota</taxon>
        <taxon>Neoptera</taxon>
        <taxon>Paraneoptera</taxon>
        <taxon>Hemiptera</taxon>
        <taxon>Heteroptera</taxon>
        <taxon>Panheteroptera</taxon>
        <taxon>Cimicomorpha</taxon>
        <taxon>Reduviidae</taxon>
        <taxon>Harpactorinae</taxon>
        <taxon>Harpactorini</taxon>
        <taxon>Rhynocoris</taxon>
    </lineage>
</organism>
<dbReference type="SMART" id="SM00635">
    <property type="entry name" value="BID_2"/>
    <property type="match status" value="2"/>
</dbReference>
<comment type="caution">
    <text evidence="12">The sequence shown here is derived from an EMBL/GenBank/DDBJ whole genome shotgun (WGS) entry which is preliminary data.</text>
</comment>
<evidence type="ECO:0000256" key="7">
    <source>
        <dbReference type="ARBA" id="ARBA00023180"/>
    </source>
</evidence>
<reference evidence="12 13" key="1">
    <citation type="submission" date="2022-12" db="EMBL/GenBank/DDBJ databases">
        <title>Chromosome-level genome assembly of true bugs.</title>
        <authorList>
            <person name="Ma L."/>
            <person name="Li H."/>
        </authorList>
    </citation>
    <scope>NUCLEOTIDE SEQUENCE [LARGE SCALE GENOMIC DNA]</scope>
    <source>
        <strain evidence="12">Lab_2022b</strain>
    </source>
</reference>
<evidence type="ECO:0000313" key="13">
    <source>
        <dbReference type="Proteomes" id="UP001461498"/>
    </source>
</evidence>
<keyword evidence="7" id="KW-0325">Glycoprotein</keyword>
<feature type="domain" description="BIG2" evidence="11">
    <location>
        <begin position="1010"/>
        <end position="1084"/>
    </location>
</feature>
<dbReference type="PANTHER" id="PTHR23019:SF0">
    <property type="entry name" value="NUCLEAR PORE MEMBRANE GLYCOPROTEIN 210"/>
    <property type="match status" value="1"/>
</dbReference>
<evidence type="ECO:0000256" key="4">
    <source>
        <dbReference type="ARBA" id="ARBA00022729"/>
    </source>
</evidence>
<feature type="transmembrane region" description="Helical" evidence="9">
    <location>
        <begin position="1741"/>
        <end position="1760"/>
    </location>
</feature>
<dbReference type="Pfam" id="PF22957">
    <property type="entry name" value="NUP210_Ig"/>
    <property type="match status" value="1"/>
</dbReference>
<keyword evidence="8" id="KW-0539">Nucleus</keyword>
<sequence>MKNYCLIILILCIYVSDSAKLNVPRVLLPVFKNLQMNFTLEVTGIGCYKWSSSRPDLISVSNGQSKCSRSAVVTVVTRDMNRNTAVVLAQEHNLGQVLRADVILDTIDSLTLVTVTRKLHLDEPPELFEVKALDKFGNMFTSLLGVEFHWSITNQAGSTSPFARIIPVSESTYEAPQAIRDFELSGKQSYIALLEGIQMGSAKVSAKLPYFEYSNVLPAVVRITVHTNLLIEPSYALIMVGDTIRYKIKQVRGGKVIEIEPLYTKYQIKCLDGDIAETSGFEVTGLQFGHVTLELYDLALSDSSVAIAEAKLSVVNAVEMTLSMLPDVSIVTGEPAVIVATVYSHDNQEILLGTKASVLIEVPHNRFTVSSRSFNGSIISGKGNRPGTGILNGTLITPAKTRSHLTASTQFYVYPELSVRPSPLVFPWHPSISASYSQMLEASGGDGSYTWDTDNSSVAVVSEQGSVMPTGPGRTQINVYMKSHTFGNAIADVIVIEPSNLELIRPLTQVEVDEFAYIYIVVTGLFIFNNGTVKRFAFSNCEHMQFTVKIDLGFRHVSTLPNESHEHGACAVVKLVSSTPAISTISVSFKMEAGNEVEKQTVMAAYERLSVIEPASQSTTLAVGSSRHVVFNGGPISFLCKLKRSVSTINENIWSYNFLVDRHNRYVLKVTCEKLGSGKLVLSLRAEDDCKDPTLFDQTFSASVDVFCSTPSVIRLRLAMVTVCPRTPSNTVFINKNSQVEFLLSIMDSDGHKFDNATSLHYKWSVSNSLASVDDTDNVNLNYTLKSDHIVPGEHYKIVETHDKTGMVHVQVSCQENQVETSYEVIVVNDPKVQPSHVVIYNHPSNKIHLSVSEGSGYYNLSIEPKHIAEAHYDQKDKIIVLSPLEDGEAILNVIDLCISKCMQTIHFKVVSAGFLKIDLPDKVERGSNFEATVQLFFREDYPLKFPELDLRETDVALNVISQNIAEIIHRKIDYNDGVVRYTLRALEVGETSLEAYWKDISSPQYSLQVFPPVNIVPKPLVLAVGAEIQLTVTGGPSPDPGLQFSSSDTTIGVISSSAVVKGYHVGSAVITVNAYCKHRVVCSKDTVELSVVLLTGIQIIVPILQLGIGRSMPAWPVGIPSQLSPLVLGSINPPLSFKWSVSLPGVVRLKDVLHSTNIEITNEDRLSVHVHALKPGRTSIFLTVTGRGPDRSPVLFNSSVEIEVIKTLDWYTPPLSHASLLVAPNTHFTVTTNRDREESILYQDWSVVEGINTSLFGKKNNTALVTKENIVEISPSGAVTVGPHPGLAIIMAKSTSQDTLTQQTVAFILQVKPIYYIMANVITKLDVTGDALNHLPQGLNLVLNITYHDQYGTVFYSAPASIHGRANRFDKIHISLSSNNSLEVSLQRSGSTVISVYDDLAPNMNDFIKLPVGNHINPNKTWMSVGEMICFWSPVSSGRTGIWSADSDVISVTSSGLAVANRLGTAVLTFSLNIPNANILSSVAVEVLPVITVQFGSQLPALTNSEIGATFIVPVRLINERERREHSSLRSGRCNPEDRIDTMNPPFSCELRFNSVSVPLSIDDVFSVQYRFDTKIGEMVCEIMVETGPSHEQSMLNTNVTLRVSVPHVAPESAVLQFHPAYFLHAHHLYLSQDLPNAYLVLTASPHIIQQIQVDSSEPTFLTLGFPTLKFKNTYSFAVSVDSSYWARKVRPVDLYINIFSPLTHQRSKVTVILEKEVIKQSASLSFYTNVTEFISQSRLSLLIAFAVIAISIASAYCYGMRDVQPASIPRSDQWYYRSPTHNELREHALLTSRKS</sequence>
<evidence type="ECO:0000256" key="6">
    <source>
        <dbReference type="ARBA" id="ARBA00023136"/>
    </source>
</evidence>
<dbReference type="EMBL" id="JAPXFL010000002">
    <property type="protein sequence ID" value="KAK9511181.1"/>
    <property type="molecule type" value="Genomic_DNA"/>
</dbReference>
<evidence type="ECO:0000256" key="3">
    <source>
        <dbReference type="ARBA" id="ARBA00022692"/>
    </source>
</evidence>
<evidence type="ECO:0000256" key="2">
    <source>
        <dbReference type="ARBA" id="ARBA00007313"/>
    </source>
</evidence>
<keyword evidence="3 9" id="KW-0812">Transmembrane</keyword>
<dbReference type="InterPro" id="IPR058779">
    <property type="entry name" value="Ig_NUP210_13th"/>
</dbReference>
<dbReference type="Pfam" id="PF22959">
    <property type="entry name" value="Ig_NUP210_15th"/>
    <property type="match status" value="1"/>
</dbReference>
<dbReference type="InterPro" id="IPR055097">
    <property type="entry name" value="Ig_NUP210_2nd"/>
</dbReference>
<dbReference type="Pfam" id="PF22967">
    <property type="entry name" value="Ig_NUP210_1st"/>
    <property type="match status" value="1"/>
</dbReference>
<keyword evidence="13" id="KW-1185">Reference proteome</keyword>
<dbReference type="Pfam" id="PF26182">
    <property type="entry name" value="Ig_NUP210_5th"/>
    <property type="match status" value="1"/>
</dbReference>